<organism evidence="2 3">
    <name type="scientific">Strongylus vulgaris</name>
    <name type="common">Blood worm</name>
    <dbReference type="NCBI Taxonomy" id="40348"/>
    <lineage>
        <taxon>Eukaryota</taxon>
        <taxon>Metazoa</taxon>
        <taxon>Ecdysozoa</taxon>
        <taxon>Nematoda</taxon>
        <taxon>Chromadorea</taxon>
        <taxon>Rhabditida</taxon>
        <taxon>Rhabditina</taxon>
        <taxon>Rhabditomorpha</taxon>
        <taxon>Strongyloidea</taxon>
        <taxon>Strongylidae</taxon>
        <taxon>Strongylus</taxon>
    </lineage>
</organism>
<dbReference type="AlphaFoldDB" id="A0A3P7I742"/>
<dbReference type="PANTHER" id="PTHR22989:SF3">
    <property type="entry name" value="METHYLTRANSFERASE FKBM DOMAIN-CONTAINING PROTEIN"/>
    <property type="match status" value="1"/>
</dbReference>
<dbReference type="EMBL" id="UYYB01011445">
    <property type="protein sequence ID" value="VDM69211.1"/>
    <property type="molecule type" value="Genomic_DNA"/>
</dbReference>
<dbReference type="Pfam" id="PF05050">
    <property type="entry name" value="Methyltransf_21"/>
    <property type="match status" value="1"/>
</dbReference>
<evidence type="ECO:0000313" key="3">
    <source>
        <dbReference type="Proteomes" id="UP000270094"/>
    </source>
</evidence>
<proteinExistence type="predicted"/>
<dbReference type="Proteomes" id="UP000270094">
    <property type="component" value="Unassembled WGS sequence"/>
</dbReference>
<dbReference type="OrthoDB" id="5867391at2759"/>
<sequence length="121" mass="14028">MNAVNIDMLTFLKNIVNRTTIDYMIIDNGGAEYQLLPMIAIENVLEDNGIVICQMNVEIYAPGPLDRLEQFAEIMLAILKAKRFAPIHSLYWGHLRTFFINIDHPFCVEKYLVQFFEEQST</sequence>
<evidence type="ECO:0000313" key="2">
    <source>
        <dbReference type="EMBL" id="VDM69211.1"/>
    </source>
</evidence>
<protein>
    <recommendedName>
        <fullName evidence="1">Methyltransferase FkbM domain-containing protein</fullName>
    </recommendedName>
</protein>
<keyword evidence="3" id="KW-1185">Reference proteome</keyword>
<evidence type="ECO:0000259" key="1">
    <source>
        <dbReference type="Pfam" id="PF05050"/>
    </source>
</evidence>
<accession>A0A3P7I742</accession>
<gene>
    <name evidence="2" type="ORF">SVUK_LOCUS4209</name>
</gene>
<feature type="domain" description="Methyltransferase FkbM" evidence="1">
    <location>
        <begin position="3"/>
        <end position="78"/>
    </location>
</feature>
<reference evidence="2 3" key="1">
    <citation type="submission" date="2018-11" db="EMBL/GenBank/DDBJ databases">
        <authorList>
            <consortium name="Pathogen Informatics"/>
        </authorList>
    </citation>
    <scope>NUCLEOTIDE SEQUENCE [LARGE SCALE GENOMIC DNA]</scope>
</reference>
<dbReference type="PANTHER" id="PTHR22989">
    <property type="entry name" value="UNCHARACTERIZED DUF13 C.ELEGANS"/>
    <property type="match status" value="1"/>
</dbReference>
<dbReference type="InterPro" id="IPR006342">
    <property type="entry name" value="FkbM_mtfrase"/>
</dbReference>
<name>A0A3P7I742_STRVU</name>